<evidence type="ECO:0000313" key="2">
    <source>
        <dbReference type="EMBL" id="PLW56821.1"/>
    </source>
</evidence>
<feature type="compositionally biased region" description="Low complexity" evidence="1">
    <location>
        <begin position="73"/>
        <end position="82"/>
    </location>
</feature>
<sequence length="152" mass="17227">MADALKVEDVLPAQRRVIANVKNIAFLPNPHLSLQSNQPNKKLKSKKLSEKHWEKATKAYNLDFLIKNKLDSEPNNPNNDSNYGGSIELEAESSSNDDKEEDRYKEEEEPKGKGKTKAASMDENYKEFDKDKEMEVAGVSGGLTANEWNNWQ</sequence>
<feature type="compositionally biased region" description="Basic and acidic residues" evidence="1">
    <location>
        <begin position="123"/>
        <end position="135"/>
    </location>
</feature>
<dbReference type="STRING" id="200324.A0A2N5W3K9"/>
<dbReference type="EMBL" id="PGCJ01000017">
    <property type="protein sequence ID" value="PLW56821.1"/>
    <property type="molecule type" value="Genomic_DNA"/>
</dbReference>
<feature type="compositionally biased region" description="Basic and acidic residues" evidence="1">
    <location>
        <begin position="101"/>
        <end position="112"/>
    </location>
</feature>
<organism evidence="2 3">
    <name type="scientific">Puccinia coronata f. sp. avenae</name>
    <dbReference type="NCBI Taxonomy" id="200324"/>
    <lineage>
        <taxon>Eukaryota</taxon>
        <taxon>Fungi</taxon>
        <taxon>Dikarya</taxon>
        <taxon>Basidiomycota</taxon>
        <taxon>Pucciniomycotina</taxon>
        <taxon>Pucciniomycetes</taxon>
        <taxon>Pucciniales</taxon>
        <taxon>Pucciniaceae</taxon>
        <taxon>Puccinia</taxon>
    </lineage>
</organism>
<name>A0A2N5W3K9_9BASI</name>
<comment type="caution">
    <text evidence="2">The sequence shown here is derived from an EMBL/GenBank/DDBJ whole genome shotgun (WGS) entry which is preliminary data.</text>
</comment>
<evidence type="ECO:0000313" key="3">
    <source>
        <dbReference type="Proteomes" id="UP000235388"/>
    </source>
</evidence>
<accession>A0A2N5W3K9</accession>
<dbReference type="AlphaFoldDB" id="A0A2N5W3K9"/>
<feature type="region of interest" description="Disordered" evidence="1">
    <location>
        <begin position="69"/>
        <end position="152"/>
    </location>
</feature>
<keyword evidence="3" id="KW-1185">Reference proteome</keyword>
<proteinExistence type="predicted"/>
<reference evidence="2 3" key="1">
    <citation type="submission" date="2017-11" db="EMBL/GenBank/DDBJ databases">
        <title>De novo assembly and phasing of dikaryotic genomes from two isolates of Puccinia coronata f. sp. avenae, the causal agent of oat crown rust.</title>
        <authorList>
            <person name="Miller M.E."/>
            <person name="Zhang Y."/>
            <person name="Omidvar V."/>
            <person name="Sperschneider J."/>
            <person name="Schwessinger B."/>
            <person name="Raley C."/>
            <person name="Palmer J.M."/>
            <person name="Garnica D."/>
            <person name="Upadhyaya N."/>
            <person name="Rathjen J."/>
            <person name="Taylor J.M."/>
            <person name="Park R.F."/>
            <person name="Dodds P.N."/>
            <person name="Hirsch C.D."/>
            <person name="Kianian S.F."/>
            <person name="Figueroa M."/>
        </authorList>
    </citation>
    <scope>NUCLEOTIDE SEQUENCE [LARGE SCALE GENOMIC DNA]</scope>
    <source>
        <strain evidence="2">12NC29</strain>
    </source>
</reference>
<gene>
    <name evidence="2" type="ORF">PCANC_01694</name>
</gene>
<protein>
    <submittedName>
        <fullName evidence="2">Uncharacterized protein</fullName>
    </submittedName>
</protein>
<dbReference type="Proteomes" id="UP000235388">
    <property type="component" value="Unassembled WGS sequence"/>
</dbReference>
<evidence type="ECO:0000256" key="1">
    <source>
        <dbReference type="SAM" id="MobiDB-lite"/>
    </source>
</evidence>